<keyword evidence="1" id="KW-0472">Membrane</keyword>
<evidence type="ECO:0000256" key="1">
    <source>
        <dbReference type="SAM" id="Phobius"/>
    </source>
</evidence>
<comment type="caution">
    <text evidence="2">The sequence shown here is derived from an EMBL/GenBank/DDBJ whole genome shotgun (WGS) entry which is preliminary data.</text>
</comment>
<proteinExistence type="predicted"/>
<dbReference type="InterPro" id="IPR049713">
    <property type="entry name" value="Pr6Pr-like"/>
</dbReference>
<dbReference type="RefSeq" id="WP_146134959.1">
    <property type="nucleotide sequence ID" value="NZ_PVTQ01000009.1"/>
</dbReference>
<feature type="transmembrane region" description="Helical" evidence="1">
    <location>
        <begin position="130"/>
        <end position="149"/>
    </location>
</feature>
<evidence type="ECO:0000313" key="2">
    <source>
        <dbReference type="EMBL" id="PRY87819.1"/>
    </source>
</evidence>
<evidence type="ECO:0000313" key="3">
    <source>
        <dbReference type="Proteomes" id="UP000238392"/>
    </source>
</evidence>
<sequence length="200" mass="22342">MRVLMLVIGVSALFSLILQTYADYVADGPEARLLAVWWNMLRYYTILTNLVVGLCFVARVRFTAHWAGAITLQILLVGIVYHVLLSATHRSNGAVDDIANHGLHTVVPALVFIWWLVFAPKAGLSWPNPLLWVIWPLVYSAYAILRGTFEGKYPYYFLDLPKLGPLGLLREMSIVAAGFLVFGFILLGISKAYRPSSSSR</sequence>
<evidence type="ECO:0008006" key="4">
    <source>
        <dbReference type="Google" id="ProtNLM"/>
    </source>
</evidence>
<dbReference type="OrthoDB" id="9809977at2"/>
<protein>
    <recommendedName>
        <fullName evidence="4">FAR-17a/AIG1-like protein</fullName>
    </recommendedName>
</protein>
<dbReference type="EMBL" id="PVTQ01000009">
    <property type="protein sequence ID" value="PRY87819.1"/>
    <property type="molecule type" value="Genomic_DNA"/>
</dbReference>
<keyword evidence="1" id="KW-0812">Transmembrane</keyword>
<feature type="transmembrane region" description="Helical" evidence="1">
    <location>
        <begin position="66"/>
        <end position="86"/>
    </location>
</feature>
<gene>
    <name evidence="2" type="ORF">CLV74_109141</name>
</gene>
<name>A0A2T0WM96_9RHOB</name>
<accession>A0A2T0WM96</accession>
<reference evidence="2 3" key="1">
    <citation type="submission" date="2018-03" db="EMBL/GenBank/DDBJ databases">
        <title>Genomic Encyclopedia of Archaeal and Bacterial Type Strains, Phase II (KMG-II): from individual species to whole genera.</title>
        <authorList>
            <person name="Goeker M."/>
        </authorList>
    </citation>
    <scope>NUCLEOTIDE SEQUENCE [LARGE SCALE GENOMIC DNA]</scope>
    <source>
        <strain evidence="2 3">DSM 100212</strain>
    </source>
</reference>
<feature type="transmembrane region" description="Helical" evidence="1">
    <location>
        <begin position="169"/>
        <end position="190"/>
    </location>
</feature>
<organism evidence="2 3">
    <name type="scientific">Donghicola tyrosinivorans</name>
    <dbReference type="NCBI Taxonomy" id="1652492"/>
    <lineage>
        <taxon>Bacteria</taxon>
        <taxon>Pseudomonadati</taxon>
        <taxon>Pseudomonadota</taxon>
        <taxon>Alphaproteobacteria</taxon>
        <taxon>Rhodobacterales</taxon>
        <taxon>Roseobacteraceae</taxon>
        <taxon>Donghicola</taxon>
    </lineage>
</organism>
<keyword evidence="3" id="KW-1185">Reference proteome</keyword>
<keyword evidence="1" id="KW-1133">Transmembrane helix</keyword>
<dbReference type="AlphaFoldDB" id="A0A2T0WM96"/>
<feature type="transmembrane region" description="Helical" evidence="1">
    <location>
        <begin position="41"/>
        <end position="59"/>
    </location>
</feature>
<feature type="transmembrane region" description="Helical" evidence="1">
    <location>
        <begin position="98"/>
        <end position="118"/>
    </location>
</feature>
<dbReference type="NCBIfam" id="NF038065">
    <property type="entry name" value="Pr6Pr"/>
    <property type="match status" value="1"/>
</dbReference>
<dbReference type="Proteomes" id="UP000238392">
    <property type="component" value="Unassembled WGS sequence"/>
</dbReference>